<sequence length="883" mass="99725">MVSIDSTRRTSLDFKALNSYEDGVQPTINPTINPEEDKPPEQQSKVIALKKKALFILDHWCTTVFMMVLTIYALFGDSFRTILTSKDTDEVFYILTIICMGFFSIEIIVASFVKEGYWLSFFFWLDVISTISLITDIGWAWDEMTGQDSTNKASSKSSHFTKASRASRAGTRAARIVRLVRVIRLVRITKLYKLSQAAKEKLLKKDEILLKRARVAYRGNEDPIGEVEVIESDLGINEESELNSMSQNFSMSDGATSSKRRSTRKSSLALKSTLKDKALDVPKESRVGKKLSDLTTKRVISISLVMVIFLPLFDSTLYYDTNVSYSYGLNAMLEEIPDQAALNRAGDYFIKEHKDIDTPIIYVHVDLYYDWSSDTNPSDLRPDELGVYATTKDYLNTTYNAASMFDLRWKTKKQSALDIGLTLFVCFVLTLFSLLFSKDTQDLIIGPLESMIYKVSKISENPVKAAQEQEIEEVTRNMALTQSALLKQKKDKNAPLETKVLEETLVKIGALLALGFGEAGSEVIAKNVNRSGGEVDPLIPGKKRFCIFGFCDIRQFSDVTEVLQKDVMIFVNEIAKIVHSTVNYYSGSANKNIGEAFLIVWKFGRESVLEDFLTGEVRLIDNHHTNDLADLSVIAYLKTIAAINKSPKTLAYQNHPELIAKLPGFSIKMGFGLHQGWAIEGAIGSEFKIDASYLSPNVNMASRLEAATRQFGVHILISDALYKICSHQARKNFRKIDKVTVKGSKVPIELYTVDLDLAGLELSTEADDEFADLKQARAYAYLKREKLNDAIKNKNYRAHRLFLDDKDLRNMKKTISKNFQHLFSLALEDYLKGNWLEAQIGFAKALAHKNGKDGPTEVILEFMKEYDYNAPKDWPGYRILHDK</sequence>
<dbReference type="PANTHER" id="PTHR43336:SF3">
    <property type="entry name" value="GUANYLATE CYCLASE DOMAIN-CONTAINING PROTEIN"/>
    <property type="match status" value="1"/>
</dbReference>
<feature type="transmembrane region" description="Helical" evidence="6">
    <location>
        <begin position="53"/>
        <end position="75"/>
    </location>
</feature>
<keyword evidence="9" id="KW-1185">Reference proteome</keyword>
<keyword evidence="4 6" id="KW-0472">Membrane</keyword>
<dbReference type="GO" id="GO:0009190">
    <property type="term" value="P:cyclic nucleotide biosynthetic process"/>
    <property type="evidence" value="ECO:0007669"/>
    <property type="project" value="InterPro"/>
</dbReference>
<organism evidence="8 9">
    <name type="scientific">Blepharisma stoltei</name>
    <dbReference type="NCBI Taxonomy" id="1481888"/>
    <lineage>
        <taxon>Eukaryota</taxon>
        <taxon>Sar</taxon>
        <taxon>Alveolata</taxon>
        <taxon>Ciliophora</taxon>
        <taxon>Postciliodesmatophora</taxon>
        <taxon>Heterotrichea</taxon>
        <taxon>Heterotrichida</taxon>
        <taxon>Blepharismidae</taxon>
        <taxon>Blepharisma</taxon>
    </lineage>
</organism>
<dbReference type="Gene3D" id="1.20.120.350">
    <property type="entry name" value="Voltage-gated potassium channels. Chain C"/>
    <property type="match status" value="1"/>
</dbReference>
<protein>
    <recommendedName>
        <fullName evidence="7">Guanylate cyclase domain-containing protein</fullName>
    </recommendedName>
</protein>
<dbReference type="InterPro" id="IPR005821">
    <property type="entry name" value="Ion_trans_dom"/>
</dbReference>
<dbReference type="InterPro" id="IPR001054">
    <property type="entry name" value="A/G_cyclase"/>
</dbReference>
<dbReference type="Pfam" id="PF00211">
    <property type="entry name" value="Guanylate_cyc"/>
    <property type="match status" value="1"/>
</dbReference>
<dbReference type="PROSITE" id="PS50125">
    <property type="entry name" value="GUANYLATE_CYCLASE_2"/>
    <property type="match status" value="1"/>
</dbReference>
<dbReference type="GO" id="GO:0016020">
    <property type="term" value="C:membrane"/>
    <property type="evidence" value="ECO:0007669"/>
    <property type="project" value="UniProtKB-SubCell"/>
</dbReference>
<evidence type="ECO:0000256" key="3">
    <source>
        <dbReference type="ARBA" id="ARBA00022989"/>
    </source>
</evidence>
<feature type="compositionally biased region" description="Polar residues" evidence="5">
    <location>
        <begin position="245"/>
        <end position="254"/>
    </location>
</feature>
<dbReference type="GO" id="GO:0035556">
    <property type="term" value="P:intracellular signal transduction"/>
    <property type="evidence" value="ECO:0007669"/>
    <property type="project" value="InterPro"/>
</dbReference>
<evidence type="ECO:0000256" key="5">
    <source>
        <dbReference type="SAM" id="MobiDB-lite"/>
    </source>
</evidence>
<dbReference type="Gene3D" id="3.30.70.1230">
    <property type="entry name" value="Nucleotide cyclase"/>
    <property type="match status" value="1"/>
</dbReference>
<dbReference type="Proteomes" id="UP001162131">
    <property type="component" value="Unassembled WGS sequence"/>
</dbReference>
<dbReference type="SUPFAM" id="SSF81324">
    <property type="entry name" value="Voltage-gated potassium channels"/>
    <property type="match status" value="1"/>
</dbReference>
<evidence type="ECO:0000256" key="1">
    <source>
        <dbReference type="ARBA" id="ARBA00004141"/>
    </source>
</evidence>
<dbReference type="EMBL" id="CAJZBQ010000053">
    <property type="protein sequence ID" value="CAG9331630.1"/>
    <property type="molecule type" value="Genomic_DNA"/>
</dbReference>
<dbReference type="Pfam" id="PF00520">
    <property type="entry name" value="Ion_trans"/>
    <property type="match status" value="1"/>
</dbReference>
<dbReference type="AlphaFoldDB" id="A0AAU9KCG7"/>
<evidence type="ECO:0000259" key="7">
    <source>
        <dbReference type="PROSITE" id="PS50125"/>
    </source>
</evidence>
<name>A0AAU9KCG7_9CILI</name>
<feature type="region of interest" description="Disordered" evidence="5">
    <location>
        <begin position="245"/>
        <end position="267"/>
    </location>
</feature>
<dbReference type="InterPro" id="IPR029787">
    <property type="entry name" value="Nucleotide_cyclase"/>
</dbReference>
<dbReference type="InterPro" id="IPR027359">
    <property type="entry name" value="Volt_channel_dom_sf"/>
</dbReference>
<feature type="domain" description="Guanylate cyclase" evidence="7">
    <location>
        <begin position="547"/>
        <end position="705"/>
    </location>
</feature>
<proteinExistence type="predicted"/>
<reference evidence="8" key="1">
    <citation type="submission" date="2021-09" db="EMBL/GenBank/DDBJ databases">
        <authorList>
            <consortium name="AG Swart"/>
            <person name="Singh M."/>
            <person name="Singh A."/>
            <person name="Seah K."/>
            <person name="Emmerich C."/>
        </authorList>
    </citation>
    <scope>NUCLEOTIDE SEQUENCE</scope>
    <source>
        <strain evidence="8">ATCC30299</strain>
    </source>
</reference>
<keyword evidence="2 6" id="KW-0812">Transmembrane</keyword>
<feature type="transmembrane region" description="Helical" evidence="6">
    <location>
        <begin position="91"/>
        <end position="109"/>
    </location>
</feature>
<evidence type="ECO:0000256" key="4">
    <source>
        <dbReference type="ARBA" id="ARBA00023136"/>
    </source>
</evidence>
<comment type="caution">
    <text evidence="8">The sequence shown here is derived from an EMBL/GenBank/DDBJ whole genome shotgun (WGS) entry which is preliminary data.</text>
</comment>
<keyword evidence="3 6" id="KW-1133">Transmembrane helix</keyword>
<evidence type="ECO:0000313" key="8">
    <source>
        <dbReference type="EMBL" id="CAG9331630.1"/>
    </source>
</evidence>
<dbReference type="SUPFAM" id="SSF55073">
    <property type="entry name" value="Nucleotide cyclase"/>
    <property type="match status" value="1"/>
</dbReference>
<dbReference type="GO" id="GO:0005216">
    <property type="term" value="F:monoatomic ion channel activity"/>
    <property type="evidence" value="ECO:0007669"/>
    <property type="project" value="InterPro"/>
</dbReference>
<dbReference type="PANTHER" id="PTHR43336">
    <property type="entry name" value="OXYGEN SENSOR HISTIDINE KINASE RESPONSE REGULATOR DEVS/DOSS"/>
    <property type="match status" value="1"/>
</dbReference>
<evidence type="ECO:0000256" key="6">
    <source>
        <dbReference type="SAM" id="Phobius"/>
    </source>
</evidence>
<gene>
    <name evidence="8" type="ORF">BSTOLATCC_MIC53695</name>
</gene>
<comment type="subcellular location">
    <subcellularLocation>
        <location evidence="1">Membrane</location>
        <topology evidence="1">Multi-pass membrane protein</topology>
    </subcellularLocation>
</comment>
<feature type="transmembrane region" description="Helical" evidence="6">
    <location>
        <begin position="121"/>
        <end position="141"/>
    </location>
</feature>
<dbReference type="CDD" id="cd07302">
    <property type="entry name" value="CHD"/>
    <property type="match status" value="1"/>
</dbReference>
<evidence type="ECO:0000313" key="9">
    <source>
        <dbReference type="Proteomes" id="UP001162131"/>
    </source>
</evidence>
<accession>A0AAU9KCG7</accession>
<evidence type="ECO:0000256" key="2">
    <source>
        <dbReference type="ARBA" id="ARBA00022692"/>
    </source>
</evidence>